<protein>
    <submittedName>
        <fullName evidence="2">Uncharacterized protein</fullName>
    </submittedName>
</protein>
<feature type="compositionally biased region" description="Gly residues" evidence="1">
    <location>
        <begin position="23"/>
        <end position="57"/>
    </location>
</feature>
<evidence type="ECO:0000256" key="1">
    <source>
        <dbReference type="SAM" id="MobiDB-lite"/>
    </source>
</evidence>
<organism evidence="2">
    <name type="scientific">uncultured Chloroflexota bacterium</name>
    <dbReference type="NCBI Taxonomy" id="166587"/>
    <lineage>
        <taxon>Bacteria</taxon>
        <taxon>Bacillati</taxon>
        <taxon>Chloroflexota</taxon>
        <taxon>environmental samples</taxon>
    </lineage>
</organism>
<accession>A0A6J4K1W3</accession>
<feature type="non-terminal residue" evidence="2">
    <location>
        <position position="1"/>
    </location>
</feature>
<name>A0A6J4K1W3_9CHLR</name>
<reference evidence="2" key="1">
    <citation type="submission" date="2020-02" db="EMBL/GenBank/DDBJ databases">
        <authorList>
            <person name="Meier V. D."/>
        </authorList>
    </citation>
    <scope>NUCLEOTIDE SEQUENCE</scope>
    <source>
        <strain evidence="2">AVDCRST_MAG77</strain>
    </source>
</reference>
<dbReference type="AlphaFoldDB" id="A0A6J4K1W3"/>
<feature type="compositionally biased region" description="Basic and acidic residues" evidence="1">
    <location>
        <begin position="117"/>
        <end position="129"/>
    </location>
</feature>
<feature type="compositionally biased region" description="Gly residues" evidence="1">
    <location>
        <begin position="1"/>
        <end position="16"/>
    </location>
</feature>
<feature type="non-terminal residue" evidence="2">
    <location>
        <position position="167"/>
    </location>
</feature>
<feature type="region of interest" description="Disordered" evidence="1">
    <location>
        <begin position="1"/>
        <end position="86"/>
    </location>
</feature>
<proteinExistence type="predicted"/>
<evidence type="ECO:0000313" key="2">
    <source>
        <dbReference type="EMBL" id="CAA9293501.1"/>
    </source>
</evidence>
<sequence>ARRGCGRTGGCVGGRTGRQRSGRAGGCVSGGVRGRAGGRVSGSTGRSGGGRGGGGQGRDACWAWGASGSRRAGRGDGTPGHYRGDGRLCRRRRLRGRHAHRGGFGVRRVVSSWGNGERQRGEWQGKQRGPESAGTSDGDLRGPRLRARGHLTRSGAVRLLRPRGAVV</sequence>
<gene>
    <name evidence="2" type="ORF">AVDCRST_MAG77-4968</name>
</gene>
<feature type="region of interest" description="Disordered" evidence="1">
    <location>
        <begin position="111"/>
        <end position="146"/>
    </location>
</feature>
<dbReference type="EMBL" id="CADCTC010000259">
    <property type="protein sequence ID" value="CAA9293501.1"/>
    <property type="molecule type" value="Genomic_DNA"/>
</dbReference>